<dbReference type="CDD" id="cd06170">
    <property type="entry name" value="LuxR_C_like"/>
    <property type="match status" value="1"/>
</dbReference>
<dbReference type="PROSITE" id="PS00622">
    <property type="entry name" value="HTH_LUXR_1"/>
    <property type="match status" value="1"/>
</dbReference>
<dbReference type="Pfam" id="PF00196">
    <property type="entry name" value="GerE"/>
    <property type="match status" value="1"/>
</dbReference>
<feature type="domain" description="HTH luxR-type" evidence="4">
    <location>
        <begin position="146"/>
        <end position="211"/>
    </location>
</feature>
<dbReference type="GO" id="GO:0006355">
    <property type="term" value="P:regulation of DNA-templated transcription"/>
    <property type="evidence" value="ECO:0007669"/>
    <property type="project" value="InterPro"/>
</dbReference>
<dbReference type="Proteomes" id="UP000583127">
    <property type="component" value="Unassembled WGS sequence"/>
</dbReference>
<dbReference type="InterPro" id="IPR016032">
    <property type="entry name" value="Sig_transdc_resp-reg_C-effctor"/>
</dbReference>
<organism evidence="6 7">
    <name type="scientific">Paraburkholderia antibiotica</name>
    <dbReference type="NCBI Taxonomy" id="2728839"/>
    <lineage>
        <taxon>Bacteria</taxon>
        <taxon>Pseudomonadati</taxon>
        <taxon>Pseudomonadota</taxon>
        <taxon>Betaproteobacteria</taxon>
        <taxon>Burkholderiales</taxon>
        <taxon>Burkholderiaceae</taxon>
        <taxon>Paraburkholderia</taxon>
    </lineage>
</organism>
<dbReference type="Gene3D" id="1.10.10.10">
    <property type="entry name" value="Winged helix-like DNA-binding domain superfamily/Winged helix DNA-binding domain"/>
    <property type="match status" value="1"/>
</dbReference>
<evidence type="ECO:0000259" key="4">
    <source>
        <dbReference type="PROSITE" id="PS50043"/>
    </source>
</evidence>
<dbReference type="AlphaFoldDB" id="A0A7X9X7F3"/>
<dbReference type="InterPro" id="IPR000792">
    <property type="entry name" value="Tscrpt_reg_LuxR_C"/>
</dbReference>
<evidence type="ECO:0000256" key="3">
    <source>
        <dbReference type="PROSITE-ProRule" id="PRU00169"/>
    </source>
</evidence>
<name>A0A7X9X7F3_9BURK</name>
<evidence type="ECO:0000313" key="6">
    <source>
        <dbReference type="EMBL" id="NML32718.1"/>
    </source>
</evidence>
<reference evidence="6 7" key="1">
    <citation type="submission" date="2020-04" db="EMBL/GenBank/DDBJ databases">
        <title>Paraburkholderia sp. G-4-1-8 isolated from soil.</title>
        <authorList>
            <person name="Dahal R.H."/>
        </authorList>
    </citation>
    <scope>NUCLEOTIDE SEQUENCE [LARGE SCALE GENOMIC DNA]</scope>
    <source>
        <strain evidence="6 7">G-4-1-8</strain>
    </source>
</reference>
<dbReference type="PANTHER" id="PTHR43214:SF17">
    <property type="entry name" value="TRANSCRIPTIONAL REGULATORY PROTEIN RCSB"/>
    <property type="match status" value="1"/>
</dbReference>
<dbReference type="GO" id="GO:0003677">
    <property type="term" value="F:DNA binding"/>
    <property type="evidence" value="ECO:0007669"/>
    <property type="project" value="UniProtKB-KW"/>
</dbReference>
<dbReference type="PANTHER" id="PTHR43214">
    <property type="entry name" value="TWO-COMPONENT RESPONSE REGULATOR"/>
    <property type="match status" value="1"/>
</dbReference>
<dbReference type="InterPro" id="IPR036388">
    <property type="entry name" value="WH-like_DNA-bd_sf"/>
</dbReference>
<dbReference type="EMBL" id="JABBFZ010000010">
    <property type="protein sequence ID" value="NML32718.1"/>
    <property type="molecule type" value="Genomic_DNA"/>
</dbReference>
<dbReference type="SMART" id="SM00448">
    <property type="entry name" value="REC"/>
    <property type="match status" value="1"/>
</dbReference>
<evidence type="ECO:0000256" key="2">
    <source>
        <dbReference type="ARBA" id="ARBA00023125"/>
    </source>
</evidence>
<feature type="modified residue" description="4-aspartylphosphate" evidence="3">
    <location>
        <position position="55"/>
    </location>
</feature>
<dbReference type="PROSITE" id="PS50043">
    <property type="entry name" value="HTH_LUXR_2"/>
    <property type="match status" value="1"/>
</dbReference>
<keyword evidence="2" id="KW-0238">DNA-binding</keyword>
<dbReference type="Pfam" id="PF00072">
    <property type="entry name" value="Response_reg"/>
    <property type="match status" value="1"/>
</dbReference>
<comment type="caution">
    <text evidence="6">The sequence shown here is derived from an EMBL/GenBank/DDBJ whole genome shotgun (WGS) entry which is preliminary data.</text>
</comment>
<dbReference type="InterPro" id="IPR058245">
    <property type="entry name" value="NreC/VraR/RcsB-like_REC"/>
</dbReference>
<dbReference type="PRINTS" id="PR00038">
    <property type="entry name" value="HTHLUXR"/>
</dbReference>
<proteinExistence type="predicted"/>
<dbReference type="SUPFAM" id="SSF52172">
    <property type="entry name" value="CheY-like"/>
    <property type="match status" value="1"/>
</dbReference>
<accession>A0A7X9X7F3</accession>
<evidence type="ECO:0000259" key="5">
    <source>
        <dbReference type="PROSITE" id="PS50110"/>
    </source>
</evidence>
<dbReference type="GO" id="GO:0000160">
    <property type="term" value="P:phosphorelay signal transduction system"/>
    <property type="evidence" value="ECO:0007669"/>
    <property type="project" value="InterPro"/>
</dbReference>
<dbReference type="PROSITE" id="PS50110">
    <property type="entry name" value="RESPONSE_REGULATORY"/>
    <property type="match status" value="1"/>
</dbReference>
<evidence type="ECO:0000313" key="7">
    <source>
        <dbReference type="Proteomes" id="UP000583127"/>
    </source>
</evidence>
<dbReference type="RefSeq" id="WP_169498967.1">
    <property type="nucleotide sequence ID" value="NZ_JABBFZ010000010.1"/>
</dbReference>
<keyword evidence="7" id="KW-1185">Reference proteome</keyword>
<dbReference type="SUPFAM" id="SSF46894">
    <property type="entry name" value="C-terminal effector domain of the bipartite response regulators"/>
    <property type="match status" value="1"/>
</dbReference>
<sequence>MKIDLMLADDHPAVLSGMKYAINSAGILNIVGVAQDSNATFQLLDHVHCDVLVTDYFMPGGPQGEGLALLSDLRLRYPALRIVVFTSMDNPAIVREIAKIGIQSVVSKSGRLDHLISAIHAVYAGSTYFPGTESGQDSVFTRFSSEKSNKRTLSPREEEVVRLYVSGLSSGEISRQLNVTKQTVSTQKSSAMQKLGITRDADLFRFAFEIGLSG</sequence>
<dbReference type="InterPro" id="IPR001789">
    <property type="entry name" value="Sig_transdc_resp-reg_receiver"/>
</dbReference>
<dbReference type="SMART" id="SM00421">
    <property type="entry name" value="HTH_LUXR"/>
    <property type="match status" value="1"/>
</dbReference>
<evidence type="ECO:0000256" key="1">
    <source>
        <dbReference type="ARBA" id="ARBA00022553"/>
    </source>
</evidence>
<keyword evidence="1 3" id="KW-0597">Phosphoprotein</keyword>
<dbReference type="InterPro" id="IPR039420">
    <property type="entry name" value="WalR-like"/>
</dbReference>
<gene>
    <name evidence="6" type="ORF">HHL14_17970</name>
</gene>
<feature type="domain" description="Response regulatory" evidence="5">
    <location>
        <begin position="4"/>
        <end position="123"/>
    </location>
</feature>
<dbReference type="InterPro" id="IPR011006">
    <property type="entry name" value="CheY-like_superfamily"/>
</dbReference>
<protein>
    <submittedName>
        <fullName evidence="6">Response regulator transcription factor</fullName>
    </submittedName>
</protein>
<dbReference type="CDD" id="cd17535">
    <property type="entry name" value="REC_NarL-like"/>
    <property type="match status" value="1"/>
</dbReference>
<dbReference type="Gene3D" id="3.40.50.2300">
    <property type="match status" value="1"/>
</dbReference>